<accession>A0A3R9R6B3</accession>
<dbReference type="AlphaFoldDB" id="A0A3R9R6B3"/>
<dbReference type="EMBL" id="RSDW01000001">
    <property type="protein sequence ID" value="RSL18979.1"/>
    <property type="molecule type" value="Genomic_DNA"/>
</dbReference>
<proteinExistence type="inferred from homology"/>
<keyword evidence="3" id="KW-1185">Reference proteome</keyword>
<evidence type="ECO:0000256" key="1">
    <source>
        <dbReference type="ARBA" id="ARBA00010554"/>
    </source>
</evidence>
<comment type="similarity">
    <text evidence="1">Belongs to the UPF0166 family.</text>
</comment>
<gene>
    <name evidence="2" type="ORF">EDE15_4589</name>
</gene>
<dbReference type="PANTHER" id="PTHR35983:SF1">
    <property type="entry name" value="UPF0166 PROTEIN TM_0021"/>
    <property type="match status" value="1"/>
</dbReference>
<dbReference type="InterPro" id="IPR003793">
    <property type="entry name" value="UPF0166"/>
</dbReference>
<dbReference type="Gene3D" id="3.30.70.120">
    <property type="match status" value="1"/>
</dbReference>
<dbReference type="InterPro" id="IPR011322">
    <property type="entry name" value="N-reg_PII-like_a/b"/>
</dbReference>
<comment type="caution">
    <text evidence="2">The sequence shown here is derived from an EMBL/GenBank/DDBJ whole genome shotgun (WGS) entry which is preliminary data.</text>
</comment>
<evidence type="ECO:0000313" key="2">
    <source>
        <dbReference type="EMBL" id="RSL18979.1"/>
    </source>
</evidence>
<dbReference type="PANTHER" id="PTHR35983">
    <property type="entry name" value="UPF0166 PROTEIN TM_0021"/>
    <property type="match status" value="1"/>
</dbReference>
<dbReference type="OrthoDB" id="9795599at2"/>
<dbReference type="SUPFAM" id="SSF54913">
    <property type="entry name" value="GlnB-like"/>
    <property type="match status" value="1"/>
</dbReference>
<name>A0A3R9R6B3_9BACT</name>
<dbReference type="InterPro" id="IPR015867">
    <property type="entry name" value="N-reg_PII/ATP_PRibTrfase_C"/>
</dbReference>
<sequence length="117" mass="12416">MLQAGQAVKVTVHLNQDTGGATGFLLDDLFKFLRANGVEGATAFRAYAGFGAHHQLHTTGAGDVAGLHLPVILYFIETREKVDSILTELLSLVTDGLVEAQPTEILKTATSVGRVIV</sequence>
<dbReference type="RefSeq" id="WP_125487249.1">
    <property type="nucleotide sequence ID" value="NZ_RSDW01000001.1"/>
</dbReference>
<reference evidence="2 3" key="1">
    <citation type="submission" date="2018-12" db="EMBL/GenBank/DDBJ databases">
        <title>Sequencing of bacterial isolates from soil warming experiment in Harvard Forest, Massachusetts, USA.</title>
        <authorList>
            <person name="Deangelis K."/>
        </authorList>
    </citation>
    <scope>NUCLEOTIDE SEQUENCE [LARGE SCALE GENOMIC DNA]</scope>
    <source>
        <strain evidence="2 3">EB153</strain>
    </source>
</reference>
<evidence type="ECO:0000313" key="3">
    <source>
        <dbReference type="Proteomes" id="UP000269669"/>
    </source>
</evidence>
<protein>
    <submittedName>
        <fullName evidence="2">Uncharacterized protein</fullName>
    </submittedName>
</protein>
<dbReference type="Pfam" id="PF02641">
    <property type="entry name" value="DUF190"/>
    <property type="match status" value="1"/>
</dbReference>
<organism evidence="2 3">
    <name type="scientific">Edaphobacter aggregans</name>
    <dbReference type="NCBI Taxonomy" id="570835"/>
    <lineage>
        <taxon>Bacteria</taxon>
        <taxon>Pseudomonadati</taxon>
        <taxon>Acidobacteriota</taxon>
        <taxon>Terriglobia</taxon>
        <taxon>Terriglobales</taxon>
        <taxon>Acidobacteriaceae</taxon>
        <taxon>Edaphobacter</taxon>
    </lineage>
</organism>
<dbReference type="Proteomes" id="UP000269669">
    <property type="component" value="Unassembled WGS sequence"/>
</dbReference>